<dbReference type="PANTHER" id="PTHR13128">
    <property type="entry name" value="VACUOLAR PROTEIN-SORTING-ASSOCIATED PROTEIN 36"/>
    <property type="match status" value="1"/>
</dbReference>
<reference evidence="10 11" key="1">
    <citation type="submission" date="2014-09" db="EMBL/GenBank/DDBJ databases">
        <authorList>
            <person name="Magalhaes I.L.F."/>
            <person name="Oliveira U."/>
            <person name="Santos F.R."/>
            <person name="Vidigal T.H.D.A."/>
            <person name="Brescovit A.D."/>
            <person name="Santos A.J."/>
        </authorList>
    </citation>
    <scope>NUCLEOTIDE SEQUENCE [LARGE SCALE GENOMIC DNA]</scope>
</reference>
<feature type="region of interest" description="Disordered" evidence="8">
    <location>
        <begin position="376"/>
        <end position="406"/>
    </location>
</feature>
<feature type="compositionally biased region" description="Polar residues" evidence="8">
    <location>
        <begin position="522"/>
        <end position="532"/>
    </location>
</feature>
<dbReference type="GO" id="GO:0043130">
    <property type="term" value="F:ubiquitin binding"/>
    <property type="evidence" value="ECO:0007669"/>
    <property type="project" value="UniProtKB-UniRule"/>
</dbReference>
<evidence type="ECO:0000256" key="5">
    <source>
        <dbReference type="ARBA" id="ARBA00022833"/>
    </source>
</evidence>
<dbReference type="PANTHER" id="PTHR13128:SF12">
    <property type="entry name" value="VACUOLAR PROTEIN-SORTING-ASSOCIATED PROTEIN 36"/>
    <property type="match status" value="1"/>
</dbReference>
<feature type="compositionally biased region" description="Low complexity" evidence="8">
    <location>
        <begin position="123"/>
        <end position="145"/>
    </location>
</feature>
<accession>A0A0P1BCP3</accession>
<feature type="compositionally biased region" description="Acidic residues" evidence="8">
    <location>
        <begin position="663"/>
        <end position="680"/>
    </location>
</feature>
<protein>
    <recommendedName>
        <fullName evidence="7">Vacuolar protein-sorting-associated protein 36</fullName>
    </recommendedName>
    <alternativeName>
        <fullName evidence="7">ESCRT-II complex subunit VPS36</fullName>
    </alternativeName>
</protein>
<dbReference type="OrthoDB" id="271448at2759"/>
<keyword evidence="11" id="KW-1185">Reference proteome</keyword>
<dbReference type="EMBL" id="CCYA01000233">
    <property type="protein sequence ID" value="CEH13867.1"/>
    <property type="molecule type" value="Genomic_DNA"/>
</dbReference>
<evidence type="ECO:0000256" key="8">
    <source>
        <dbReference type="SAM" id="MobiDB-lite"/>
    </source>
</evidence>
<evidence type="ECO:0000259" key="9">
    <source>
        <dbReference type="PROSITE" id="PS51495"/>
    </source>
</evidence>
<dbReference type="Gene3D" id="2.30.29.30">
    <property type="entry name" value="Pleckstrin-homology domain (PH domain)/Phosphotyrosine-binding domain (PTB)"/>
    <property type="match status" value="2"/>
</dbReference>
<evidence type="ECO:0000256" key="7">
    <source>
        <dbReference type="RuleBase" id="RU367095"/>
    </source>
</evidence>
<dbReference type="InterPro" id="IPR040608">
    <property type="entry name" value="Snf8/Vps36"/>
</dbReference>
<feature type="compositionally biased region" description="Low complexity" evidence="8">
    <location>
        <begin position="377"/>
        <end position="404"/>
    </location>
</feature>
<dbReference type="AlphaFoldDB" id="A0A0P1BCP3"/>
<evidence type="ECO:0000256" key="1">
    <source>
        <dbReference type="ARBA" id="ARBA00009697"/>
    </source>
</evidence>
<comment type="similarity">
    <text evidence="1 7">Belongs to the VPS36 family.</text>
</comment>
<evidence type="ECO:0000256" key="6">
    <source>
        <dbReference type="ARBA" id="ARBA00022927"/>
    </source>
</evidence>
<proteinExistence type="inferred from homology"/>
<feature type="domain" description="GLUE N-terminal" evidence="9">
    <location>
        <begin position="22"/>
        <end position="361"/>
    </location>
</feature>
<feature type="compositionally biased region" description="Low complexity" evidence="8">
    <location>
        <begin position="195"/>
        <end position="212"/>
    </location>
</feature>
<dbReference type="GO" id="GO:0031902">
    <property type="term" value="C:late endosome membrane"/>
    <property type="evidence" value="ECO:0007669"/>
    <property type="project" value="UniProtKB-UniRule"/>
</dbReference>
<dbReference type="InterPro" id="IPR036390">
    <property type="entry name" value="WH_DNA-bd_sf"/>
</dbReference>
<keyword evidence="7" id="KW-0967">Endosome</keyword>
<dbReference type="SMART" id="SM00547">
    <property type="entry name" value="ZnF_RBZ"/>
    <property type="match status" value="2"/>
</dbReference>
<comment type="function">
    <text evidence="7">Component of the ESCRT-II complex (endosomal sorting complex required for transport II), which is required for multivesicular body (MVB) formation and sorting of endosomal cargo proteins into MVBs.</text>
</comment>
<dbReference type="Pfam" id="PF11605">
    <property type="entry name" value="Vps36_ESCRT-II"/>
    <property type="match status" value="1"/>
</dbReference>
<keyword evidence="5" id="KW-0862">Zinc</keyword>
<evidence type="ECO:0000256" key="2">
    <source>
        <dbReference type="ARBA" id="ARBA00022448"/>
    </source>
</evidence>
<dbReference type="GO" id="GO:0008270">
    <property type="term" value="F:zinc ion binding"/>
    <property type="evidence" value="ECO:0007669"/>
    <property type="project" value="UniProtKB-KW"/>
</dbReference>
<sequence>MPIGHGAMSHRCIRQAYHPSDLPARPWTSVAVAPDELRLFSCSGAGLYLKEDKSAPHARGFVILTTHRILFVPAAELNPHDGIEVYLRDIRQTEHYAGFLSSSPKVSLLLAPPGTSTHSERTPSAVAAPLPSASTRPSSSSASRHLAASAAQNDLQYASDGDAWVCAICTFSNQASSVCQLCGVPKQKASAQENAGRASAASRPPATTSGPTDPRDSSASHSSGGDELEYRLPSRKVSPNRGGPATATATSGQEESHTATVKRRSSSNICPICTFANHPYLPTCELCGAPLSSTSSKLSLTSKGGNNDRWHGQKSTESTSGDVNGSESLKIAFREGKDKTFYSTLKGALRARAWEDTTDSRMSLLHDLSSISERRASPLSLSSPAARSSPGAHSPAAAHASSPEGARRPIGIDGILSAVDARAQADNQSLSIAFSDLEALASQARRMVDLASSLSLKLAKAKAIGDESVSEETQSLISHSMVTLGLKNPALLKTEAKDEKEFLLGLAKELAGLLFGIGSAARDTSSRASPNATGGLMGRGRVTHAPQEGATLAATSTPATDDSSESIDSNFTGMMGLDEAWVIWNRARGVALISPATFRKVVDVLPLVTSPIIRMRVLSSGLRVLHTPRWSDESFQMRIKRYLYPFTSQQHSSAQSLPQTNNDETETETETEADADAEAPDVERNVVISPWGDGLSTAQLANLESAPIAFISEMLQLAETSGALLRDENAAGGGTRWFGNYILHFQEQHQEHQQQQQGADEMGLRRGTERLRVV</sequence>
<keyword evidence="2 7" id="KW-0813">Transport</keyword>
<evidence type="ECO:0000256" key="4">
    <source>
        <dbReference type="ARBA" id="ARBA00022771"/>
    </source>
</evidence>
<evidence type="ECO:0000313" key="10">
    <source>
        <dbReference type="EMBL" id="CEH13867.1"/>
    </source>
</evidence>
<dbReference type="InterPro" id="IPR001876">
    <property type="entry name" value="Znf_RanBP2"/>
</dbReference>
<dbReference type="GO" id="GO:0000814">
    <property type="term" value="C:ESCRT II complex"/>
    <property type="evidence" value="ECO:0007669"/>
    <property type="project" value="UniProtKB-UniRule"/>
</dbReference>
<dbReference type="InterPro" id="IPR036388">
    <property type="entry name" value="WH-like_DNA-bd_sf"/>
</dbReference>
<comment type="subunit">
    <text evidence="7">Component of the endosomal sorting complex required for transport II (ESCRT-II).</text>
</comment>
<keyword evidence="6 7" id="KW-0653">Protein transport</keyword>
<dbReference type="InterPro" id="IPR021648">
    <property type="entry name" value="GLUE_dom"/>
</dbReference>
<dbReference type="Pfam" id="PF04157">
    <property type="entry name" value="EAP30"/>
    <property type="match status" value="1"/>
</dbReference>
<evidence type="ECO:0000313" key="11">
    <source>
        <dbReference type="Proteomes" id="UP000054845"/>
    </source>
</evidence>
<keyword evidence="4" id="KW-0863">Zinc-finger</keyword>
<dbReference type="Gene3D" id="1.10.10.10">
    <property type="entry name" value="Winged helix-like DNA-binding domain superfamily/Winged helix DNA-binding domain"/>
    <property type="match status" value="2"/>
</dbReference>
<dbReference type="Proteomes" id="UP000054845">
    <property type="component" value="Unassembled WGS sequence"/>
</dbReference>
<dbReference type="SUPFAM" id="SSF50729">
    <property type="entry name" value="PH domain-like"/>
    <property type="match status" value="1"/>
</dbReference>
<organism evidence="10 11">
    <name type="scientific">Ceraceosorus bombacis</name>
    <dbReference type="NCBI Taxonomy" id="401625"/>
    <lineage>
        <taxon>Eukaryota</taxon>
        <taxon>Fungi</taxon>
        <taxon>Dikarya</taxon>
        <taxon>Basidiomycota</taxon>
        <taxon>Ustilaginomycotina</taxon>
        <taxon>Exobasidiomycetes</taxon>
        <taxon>Ceraceosorales</taxon>
        <taxon>Ceraceosoraceae</taxon>
        <taxon>Ceraceosorus</taxon>
    </lineage>
</organism>
<dbReference type="InterPro" id="IPR037855">
    <property type="entry name" value="Vps36"/>
</dbReference>
<dbReference type="PROSITE" id="PS51495">
    <property type="entry name" value="GLUE"/>
    <property type="match status" value="1"/>
</dbReference>
<feature type="region of interest" description="Disordered" evidence="8">
    <location>
        <begin position="522"/>
        <end position="542"/>
    </location>
</feature>
<feature type="compositionally biased region" description="Polar residues" evidence="8">
    <location>
        <begin position="313"/>
        <end position="324"/>
    </location>
</feature>
<feature type="compositionally biased region" description="Polar residues" evidence="8">
    <location>
        <begin position="650"/>
        <end position="662"/>
    </location>
</feature>
<dbReference type="GO" id="GO:0043328">
    <property type="term" value="P:protein transport to vacuole involved in ubiquitin-dependent protein catabolic process via the multivesicular body sorting pathway"/>
    <property type="evidence" value="ECO:0007669"/>
    <property type="project" value="UniProtKB-UniRule"/>
</dbReference>
<feature type="region of interest" description="Disordered" evidence="8">
    <location>
        <begin position="111"/>
        <end position="145"/>
    </location>
</feature>
<keyword evidence="7" id="KW-0963">Cytoplasm</keyword>
<feature type="region of interest" description="Disordered" evidence="8">
    <location>
        <begin position="193"/>
        <end position="261"/>
    </location>
</feature>
<feature type="region of interest" description="Disordered" evidence="8">
    <location>
        <begin position="295"/>
        <end position="324"/>
    </location>
</feature>
<dbReference type="InterPro" id="IPR011993">
    <property type="entry name" value="PH-like_dom_sf"/>
</dbReference>
<dbReference type="Gene3D" id="6.10.140.260">
    <property type="match status" value="1"/>
</dbReference>
<evidence type="ECO:0000256" key="3">
    <source>
        <dbReference type="ARBA" id="ARBA00022723"/>
    </source>
</evidence>
<feature type="region of interest" description="Disordered" evidence="8">
    <location>
        <begin position="650"/>
        <end position="682"/>
    </location>
</feature>
<keyword evidence="3" id="KW-0479">Metal-binding</keyword>
<dbReference type="GO" id="GO:0032266">
    <property type="term" value="F:phosphatidylinositol-3-phosphate binding"/>
    <property type="evidence" value="ECO:0007669"/>
    <property type="project" value="UniProtKB-UniRule"/>
</dbReference>
<comment type="subcellular location">
    <subcellularLocation>
        <location evidence="7">Cytoplasm</location>
    </subcellularLocation>
    <subcellularLocation>
        <location evidence="7">Endosome</location>
    </subcellularLocation>
</comment>
<dbReference type="STRING" id="401625.A0A0P1BCP3"/>
<dbReference type="SUPFAM" id="SSF46785">
    <property type="entry name" value="Winged helix' DNA-binding domain"/>
    <property type="match status" value="2"/>
</dbReference>
<name>A0A0P1BCP3_9BASI</name>